<dbReference type="InterPro" id="IPR039355">
    <property type="entry name" value="Transcription_factor_GATA"/>
</dbReference>
<accession>A0A4P9W706</accession>
<dbReference type="SMART" id="SM00401">
    <property type="entry name" value="ZnF_GATA"/>
    <property type="match status" value="1"/>
</dbReference>
<evidence type="ECO:0000313" key="8">
    <source>
        <dbReference type="EMBL" id="RKO87173.1"/>
    </source>
</evidence>
<evidence type="ECO:0000256" key="6">
    <source>
        <dbReference type="PROSITE-ProRule" id="PRU00094"/>
    </source>
</evidence>
<dbReference type="EMBL" id="KZ997624">
    <property type="protein sequence ID" value="RKO87173.1"/>
    <property type="molecule type" value="Genomic_DNA"/>
</dbReference>
<dbReference type="GO" id="GO:0045944">
    <property type="term" value="P:positive regulation of transcription by RNA polymerase II"/>
    <property type="evidence" value="ECO:0007669"/>
    <property type="project" value="TreeGrafter"/>
</dbReference>
<dbReference type="CDD" id="cd00202">
    <property type="entry name" value="ZnF_GATA"/>
    <property type="match status" value="1"/>
</dbReference>
<evidence type="ECO:0000256" key="2">
    <source>
        <dbReference type="ARBA" id="ARBA00022723"/>
    </source>
</evidence>
<dbReference type="PANTHER" id="PTHR10071:SF281">
    <property type="entry name" value="BOX A-BINDING FACTOR-RELATED"/>
    <property type="match status" value="1"/>
</dbReference>
<keyword evidence="5" id="KW-0539">Nucleus</keyword>
<dbReference type="SUPFAM" id="SSF57716">
    <property type="entry name" value="Glucocorticoid receptor-like (DNA-binding domain)"/>
    <property type="match status" value="1"/>
</dbReference>
<dbReference type="InterPro" id="IPR013088">
    <property type="entry name" value="Znf_NHR/GATA"/>
</dbReference>
<evidence type="ECO:0000256" key="5">
    <source>
        <dbReference type="ARBA" id="ARBA00023242"/>
    </source>
</evidence>
<dbReference type="Proteomes" id="UP000269721">
    <property type="component" value="Unassembled WGS sequence"/>
</dbReference>
<gene>
    <name evidence="8" type="ORF">BDK51DRAFT_18348</name>
</gene>
<dbReference type="PANTHER" id="PTHR10071">
    <property type="entry name" value="TRANSCRIPTION FACTOR GATA FAMILY MEMBER"/>
    <property type="match status" value="1"/>
</dbReference>
<dbReference type="AlphaFoldDB" id="A0A4P9W706"/>
<dbReference type="Gene3D" id="3.30.50.10">
    <property type="entry name" value="Erythroid Transcription Factor GATA-1, subunit A"/>
    <property type="match status" value="1"/>
</dbReference>
<evidence type="ECO:0000256" key="3">
    <source>
        <dbReference type="ARBA" id="ARBA00022771"/>
    </source>
</evidence>
<organism evidence="8 9">
    <name type="scientific">Blyttiomyces helicus</name>
    <dbReference type="NCBI Taxonomy" id="388810"/>
    <lineage>
        <taxon>Eukaryota</taxon>
        <taxon>Fungi</taxon>
        <taxon>Fungi incertae sedis</taxon>
        <taxon>Chytridiomycota</taxon>
        <taxon>Chytridiomycota incertae sedis</taxon>
        <taxon>Chytridiomycetes</taxon>
        <taxon>Chytridiomycetes incertae sedis</taxon>
        <taxon>Blyttiomyces</taxon>
    </lineage>
</organism>
<dbReference type="InterPro" id="IPR000679">
    <property type="entry name" value="Znf_GATA"/>
</dbReference>
<evidence type="ECO:0000256" key="4">
    <source>
        <dbReference type="ARBA" id="ARBA00022833"/>
    </source>
</evidence>
<evidence type="ECO:0000259" key="7">
    <source>
        <dbReference type="PROSITE" id="PS50114"/>
    </source>
</evidence>
<comment type="subcellular location">
    <subcellularLocation>
        <location evidence="1">Nucleus</location>
    </subcellularLocation>
</comment>
<dbReference type="PROSITE" id="PS50114">
    <property type="entry name" value="GATA_ZN_FINGER_2"/>
    <property type="match status" value="1"/>
</dbReference>
<evidence type="ECO:0000256" key="1">
    <source>
        <dbReference type="ARBA" id="ARBA00004123"/>
    </source>
</evidence>
<dbReference type="GO" id="GO:0000122">
    <property type="term" value="P:negative regulation of transcription by RNA polymerase II"/>
    <property type="evidence" value="ECO:0007669"/>
    <property type="project" value="TreeGrafter"/>
</dbReference>
<feature type="domain" description="GATA-type" evidence="7">
    <location>
        <begin position="9"/>
        <end position="57"/>
    </location>
</feature>
<dbReference type="Pfam" id="PF00320">
    <property type="entry name" value="GATA"/>
    <property type="match status" value="1"/>
</dbReference>
<evidence type="ECO:0000313" key="9">
    <source>
        <dbReference type="Proteomes" id="UP000269721"/>
    </source>
</evidence>
<keyword evidence="4" id="KW-0862">Zinc</keyword>
<dbReference type="GO" id="GO:0000981">
    <property type="term" value="F:DNA-binding transcription factor activity, RNA polymerase II-specific"/>
    <property type="evidence" value="ECO:0007669"/>
    <property type="project" value="TreeGrafter"/>
</dbReference>
<keyword evidence="3 6" id="KW-0863">Zinc-finger</keyword>
<reference evidence="9" key="1">
    <citation type="journal article" date="2018" name="Nat. Microbiol.">
        <title>Leveraging single-cell genomics to expand the fungal tree of life.</title>
        <authorList>
            <person name="Ahrendt S.R."/>
            <person name="Quandt C.A."/>
            <person name="Ciobanu D."/>
            <person name="Clum A."/>
            <person name="Salamov A."/>
            <person name="Andreopoulos B."/>
            <person name="Cheng J.F."/>
            <person name="Woyke T."/>
            <person name="Pelin A."/>
            <person name="Henrissat B."/>
            <person name="Reynolds N.K."/>
            <person name="Benny G.L."/>
            <person name="Smith M.E."/>
            <person name="James T.Y."/>
            <person name="Grigoriev I.V."/>
        </authorList>
    </citation>
    <scope>NUCLEOTIDE SEQUENCE [LARGE SCALE GENOMIC DNA]</scope>
</reference>
<sequence length="70" mass="7945">DEDGYPLTECHNCLTPNTPLWRRDDDGNTLCNACSLYQKLHSGQCPPSMKTDVIRNASVAWAQRRTLLPR</sequence>
<dbReference type="OrthoDB" id="5597699at2759"/>
<feature type="non-terminal residue" evidence="8">
    <location>
        <position position="1"/>
    </location>
</feature>
<keyword evidence="2" id="KW-0479">Metal-binding</keyword>
<dbReference type="GO" id="GO:0008270">
    <property type="term" value="F:zinc ion binding"/>
    <property type="evidence" value="ECO:0007669"/>
    <property type="project" value="UniProtKB-KW"/>
</dbReference>
<proteinExistence type="predicted"/>
<name>A0A4P9W706_9FUNG</name>
<dbReference type="PRINTS" id="PR00619">
    <property type="entry name" value="GATAZNFINGER"/>
</dbReference>
<dbReference type="GO" id="GO:0000978">
    <property type="term" value="F:RNA polymerase II cis-regulatory region sequence-specific DNA binding"/>
    <property type="evidence" value="ECO:0007669"/>
    <property type="project" value="TreeGrafter"/>
</dbReference>
<protein>
    <recommendedName>
        <fullName evidence="7">GATA-type domain-containing protein</fullName>
    </recommendedName>
</protein>
<dbReference type="PROSITE" id="PS00344">
    <property type="entry name" value="GATA_ZN_FINGER_1"/>
    <property type="match status" value="1"/>
</dbReference>
<dbReference type="GO" id="GO:0005634">
    <property type="term" value="C:nucleus"/>
    <property type="evidence" value="ECO:0007669"/>
    <property type="project" value="UniProtKB-SubCell"/>
</dbReference>
<keyword evidence="9" id="KW-1185">Reference proteome</keyword>